<organism evidence="9 10">
    <name type="scientific">Calycomorphotria hydatis</name>
    <dbReference type="NCBI Taxonomy" id="2528027"/>
    <lineage>
        <taxon>Bacteria</taxon>
        <taxon>Pseudomonadati</taxon>
        <taxon>Planctomycetota</taxon>
        <taxon>Planctomycetia</taxon>
        <taxon>Planctomycetales</taxon>
        <taxon>Planctomycetaceae</taxon>
        <taxon>Calycomorphotria</taxon>
    </lineage>
</organism>
<dbReference type="Proteomes" id="UP000319976">
    <property type="component" value="Chromosome"/>
</dbReference>
<feature type="domain" description="Rieske" evidence="8">
    <location>
        <begin position="71"/>
        <end position="164"/>
    </location>
</feature>
<dbReference type="GO" id="GO:0051537">
    <property type="term" value="F:2 iron, 2 sulfur cluster binding"/>
    <property type="evidence" value="ECO:0007669"/>
    <property type="project" value="UniProtKB-KW"/>
</dbReference>
<keyword evidence="1" id="KW-0001">2Fe-2S</keyword>
<dbReference type="PROSITE" id="PS51296">
    <property type="entry name" value="RIESKE"/>
    <property type="match status" value="1"/>
</dbReference>
<name>A0A517T999_9PLAN</name>
<keyword evidence="5" id="KW-1015">Disulfide bond</keyword>
<dbReference type="SUPFAM" id="SSF50022">
    <property type="entry name" value="ISP domain"/>
    <property type="match status" value="1"/>
</dbReference>
<dbReference type="InterPro" id="IPR014349">
    <property type="entry name" value="Rieske_Fe-S_prot"/>
</dbReference>
<dbReference type="PANTHER" id="PTHR10134">
    <property type="entry name" value="CYTOCHROME B-C1 COMPLEX SUBUNIT RIESKE, MITOCHONDRIAL"/>
    <property type="match status" value="1"/>
</dbReference>
<dbReference type="OrthoDB" id="9767869at2"/>
<keyword evidence="7" id="KW-0472">Membrane</keyword>
<dbReference type="RefSeq" id="WP_145262530.1">
    <property type="nucleotide sequence ID" value="NZ_CP036316.1"/>
</dbReference>
<evidence type="ECO:0000313" key="9">
    <source>
        <dbReference type="EMBL" id="QDT64943.1"/>
    </source>
</evidence>
<proteinExistence type="predicted"/>
<keyword evidence="10" id="KW-1185">Reference proteome</keyword>
<evidence type="ECO:0000313" key="10">
    <source>
        <dbReference type="Proteomes" id="UP000319976"/>
    </source>
</evidence>
<dbReference type="Gene3D" id="2.102.10.10">
    <property type="entry name" value="Rieske [2Fe-2S] iron-sulphur domain"/>
    <property type="match status" value="1"/>
</dbReference>
<dbReference type="AlphaFoldDB" id="A0A517T999"/>
<comment type="cofactor">
    <cofactor evidence="6">
        <name>[2Fe-2S] cluster</name>
        <dbReference type="ChEBI" id="CHEBI:190135"/>
    </cofactor>
</comment>
<dbReference type="EMBL" id="CP036316">
    <property type="protein sequence ID" value="QDT64943.1"/>
    <property type="molecule type" value="Genomic_DNA"/>
</dbReference>
<reference evidence="9 10" key="1">
    <citation type="submission" date="2019-02" db="EMBL/GenBank/DDBJ databases">
        <title>Deep-cultivation of Planctomycetes and their phenomic and genomic characterization uncovers novel biology.</title>
        <authorList>
            <person name="Wiegand S."/>
            <person name="Jogler M."/>
            <person name="Boedeker C."/>
            <person name="Pinto D."/>
            <person name="Vollmers J."/>
            <person name="Rivas-Marin E."/>
            <person name="Kohn T."/>
            <person name="Peeters S.H."/>
            <person name="Heuer A."/>
            <person name="Rast P."/>
            <person name="Oberbeckmann S."/>
            <person name="Bunk B."/>
            <person name="Jeske O."/>
            <person name="Meyerdierks A."/>
            <person name="Storesund J.E."/>
            <person name="Kallscheuer N."/>
            <person name="Luecker S."/>
            <person name="Lage O.M."/>
            <person name="Pohl T."/>
            <person name="Merkel B.J."/>
            <person name="Hornburger P."/>
            <person name="Mueller R.-W."/>
            <person name="Bruemmer F."/>
            <person name="Labrenz M."/>
            <person name="Spormann A.M."/>
            <person name="Op den Camp H."/>
            <person name="Overmann J."/>
            <person name="Amann R."/>
            <person name="Jetten M.S.M."/>
            <person name="Mascher T."/>
            <person name="Medema M.H."/>
            <person name="Devos D.P."/>
            <person name="Kaster A.-K."/>
            <person name="Ovreas L."/>
            <person name="Rohde M."/>
            <person name="Galperin M.Y."/>
            <person name="Jogler C."/>
        </authorList>
    </citation>
    <scope>NUCLEOTIDE SEQUENCE [LARGE SCALE GENOMIC DNA]</scope>
    <source>
        <strain evidence="9 10">V22</strain>
    </source>
</reference>
<evidence type="ECO:0000256" key="4">
    <source>
        <dbReference type="ARBA" id="ARBA00023014"/>
    </source>
</evidence>
<protein>
    <submittedName>
        <fullName evidence="9">Cytochrome b6-f complex iron-sulfur subunit</fullName>
    </submittedName>
</protein>
<dbReference type="PRINTS" id="PR00162">
    <property type="entry name" value="RIESKE"/>
</dbReference>
<evidence type="ECO:0000256" key="1">
    <source>
        <dbReference type="ARBA" id="ARBA00022714"/>
    </source>
</evidence>
<evidence type="ECO:0000256" key="6">
    <source>
        <dbReference type="ARBA" id="ARBA00034078"/>
    </source>
</evidence>
<evidence type="ECO:0000256" key="3">
    <source>
        <dbReference type="ARBA" id="ARBA00023004"/>
    </source>
</evidence>
<keyword evidence="3" id="KW-0408">Iron</keyword>
<keyword evidence="7" id="KW-1133">Transmembrane helix</keyword>
<keyword evidence="7" id="KW-0812">Transmembrane</keyword>
<dbReference type="Pfam" id="PF00355">
    <property type="entry name" value="Rieske"/>
    <property type="match status" value="1"/>
</dbReference>
<dbReference type="KEGG" id="chya:V22_21880"/>
<evidence type="ECO:0000259" key="8">
    <source>
        <dbReference type="PROSITE" id="PS51296"/>
    </source>
</evidence>
<evidence type="ECO:0000256" key="7">
    <source>
        <dbReference type="SAM" id="Phobius"/>
    </source>
</evidence>
<dbReference type="InterPro" id="IPR036922">
    <property type="entry name" value="Rieske_2Fe-2S_sf"/>
</dbReference>
<sequence length="176" mass="19291">MKTEDCGCRQENSEDVARRSFLTKLSIVFSSLIGLMMVLPGLGFILAPVFGRPPGKWRTVGNVDQFEVGSTVLVNFEDASPTPWAGVTAKTGAWLRRVDDSEFIAFSINCRHLGCPVRWVEAANLFMCPCHGGVYYQDGTVAGGPPPKPLKRLPVRVQKKKVQIETSPVPLTTTQV</sequence>
<feature type="transmembrane region" description="Helical" evidence="7">
    <location>
        <begin position="27"/>
        <end position="50"/>
    </location>
</feature>
<gene>
    <name evidence="9" type="primary">petC</name>
    <name evidence="9" type="ORF">V22_21880</name>
</gene>
<keyword evidence="4" id="KW-0411">Iron-sulfur</keyword>
<keyword evidence="2" id="KW-0479">Metal-binding</keyword>
<dbReference type="GO" id="GO:0046872">
    <property type="term" value="F:metal ion binding"/>
    <property type="evidence" value="ECO:0007669"/>
    <property type="project" value="UniProtKB-KW"/>
</dbReference>
<dbReference type="GO" id="GO:0016020">
    <property type="term" value="C:membrane"/>
    <property type="evidence" value="ECO:0007669"/>
    <property type="project" value="InterPro"/>
</dbReference>
<dbReference type="InterPro" id="IPR005805">
    <property type="entry name" value="Rieske_Fe-S_prot_C"/>
</dbReference>
<evidence type="ECO:0000256" key="2">
    <source>
        <dbReference type="ARBA" id="ARBA00022723"/>
    </source>
</evidence>
<accession>A0A517T999</accession>
<dbReference type="InterPro" id="IPR017941">
    <property type="entry name" value="Rieske_2Fe-2S"/>
</dbReference>
<evidence type="ECO:0000256" key="5">
    <source>
        <dbReference type="ARBA" id="ARBA00023157"/>
    </source>
</evidence>